<dbReference type="SUPFAM" id="SSF51556">
    <property type="entry name" value="Metallo-dependent hydrolases"/>
    <property type="match status" value="1"/>
</dbReference>
<feature type="region of interest" description="Disordered" evidence="3">
    <location>
        <begin position="1157"/>
        <end position="1214"/>
    </location>
</feature>
<dbReference type="CDD" id="cd01310">
    <property type="entry name" value="TatD_DNAse"/>
    <property type="match status" value="1"/>
</dbReference>
<keyword evidence="4" id="KW-0269">Exonuclease</keyword>
<feature type="compositionally biased region" description="Basic and acidic residues" evidence="3">
    <location>
        <begin position="319"/>
        <end position="343"/>
    </location>
</feature>
<feature type="compositionally biased region" description="Low complexity" evidence="3">
    <location>
        <begin position="1090"/>
        <end position="1100"/>
    </location>
</feature>
<dbReference type="GO" id="GO:0004527">
    <property type="term" value="F:exonuclease activity"/>
    <property type="evidence" value="ECO:0007669"/>
    <property type="project" value="UniProtKB-KW"/>
</dbReference>
<feature type="region of interest" description="Disordered" evidence="3">
    <location>
        <begin position="1"/>
        <end position="34"/>
    </location>
</feature>
<feature type="region of interest" description="Disordered" evidence="3">
    <location>
        <begin position="1029"/>
        <end position="1067"/>
    </location>
</feature>
<feature type="region of interest" description="Disordered" evidence="3">
    <location>
        <begin position="47"/>
        <end position="90"/>
    </location>
</feature>
<feature type="region of interest" description="Disordered" evidence="3">
    <location>
        <begin position="1338"/>
        <end position="1358"/>
    </location>
</feature>
<feature type="compositionally biased region" description="Polar residues" evidence="3">
    <location>
        <begin position="139"/>
        <end position="162"/>
    </location>
</feature>
<feature type="compositionally biased region" description="Polar residues" evidence="3">
    <location>
        <begin position="288"/>
        <end position="300"/>
    </location>
</feature>
<dbReference type="PROSITE" id="PS01090">
    <property type="entry name" value="TATD_2"/>
    <property type="match status" value="1"/>
</dbReference>
<dbReference type="PANTHER" id="PTHR46363">
    <property type="entry name" value="DEOXYRIBONUCLEASE TATDN2-RELATED"/>
    <property type="match status" value="1"/>
</dbReference>
<feature type="compositionally biased region" description="Polar residues" evidence="3">
    <location>
        <begin position="61"/>
        <end position="75"/>
    </location>
</feature>
<dbReference type="PANTHER" id="PTHR46363:SF1">
    <property type="entry name" value="DEOXYRIBONUCLEASE TATDN2-RELATED"/>
    <property type="match status" value="1"/>
</dbReference>
<feature type="region of interest" description="Disordered" evidence="3">
    <location>
        <begin position="509"/>
        <end position="557"/>
    </location>
</feature>
<feature type="compositionally biased region" description="Polar residues" evidence="3">
    <location>
        <begin position="1188"/>
        <end position="1201"/>
    </location>
</feature>
<feature type="compositionally biased region" description="Polar residues" evidence="3">
    <location>
        <begin position="1157"/>
        <end position="1178"/>
    </location>
</feature>
<accession>A0AAV4EEE1</accession>
<sequence>MEDLPQGRTFNPSTRQKPDTRSGARYKSENVQGPKRIFQISLGRISAKKNNGKTEKDTRDNLSQMRSGKNSFTCEQENRSKPDTAHLSESSVIRRGISGTLNLAGTLPGNKTLTPSSKISSRGRGRLMRLKASAPGELSSKTVSGNDSESNSTLSNIESSPPNAEDTIEQEQIQTPIPEPRKNLHLRDNLVVASELPDLIKCQSEKEKTNQSECEVSSYAAREAIYDSDSSFVDADPGDKNVLLNNSKPAVTMTKSRAKYHDKDSSSSGCEDTETKRPPQKPTKHSTKMSVQAKKSSPQITRKKSRSYRNLKRSSPSKLEMKDKENPRQKWSKSKSDFEKIRNADSSVSCQSIRPPKPNENSPEKPLIEKTNIEDWDMEIAVKVDKNVKESAHILLPVDVRDQSKGTKHGLVAVPQDEGKTMDLEKNKGKLDCVLGSGAFVQEPTEKTLVKVEKIKEQSSQDSNMLCSSVCEKVAALYHSFQTEDDTKKDHLTKSSESERAERKKMALKILSNQGDKETASPEIGVPDVSDESSLERNTELTRQGESLSKNIKNNQDIQSLHNKIEKDRPPDASNASDVLVDEDVQKKNLNLGKKCETFDKEYNDNEQHHMKNQQSNRKETKPKLTEIMSVALGGKRTCHKNEKKMSELECIEENDRSERIGGIEYCNDSGTTLQVRDEISDDHMVGRTPPCSEYLSCALKLQNVSISDDRHGLDDEMFDSFDKDNQANQICTVGRENHLADVSRTGSDKPQMESLDSSDFCPRSLSDFVNSNPELSSEPEVELDSQSESELVFPKQDSFRRSRIHSQDQPKLNSSELRVFDYQQHPPIDTHIQGFADGADDTFSDYPNEEFFSYSDITGPVGELSMPTSEFNRHNEQVPKFLKFCSDKINNVVSNYQGYGPPLAVKIKVELVCPYEQSTPYSRKPEERARFSHAGYSGPHLPPAFSHPDFMCYSHGAWQEYLSHPYIGASWTDVRKFHSQPDYDQHGSRNFQPRPPYMMSPHPLVPPPGLNPQMYSYRFANYRPSPESMKRAYEAGQTAAELNEPPTTLNSTGSPLAEDDENSASQKEYWQTLKATPNKYSSSYEADNRNSNNKNASSSVTKDRSKNRTRTPQQAFGMSAFLTAKRLHNAMDEVQRAVGPRTDLQDQLDNLKYNLKRTSSNPEVNKSAVSTVGLDSSSLKKKKQHRNISNESAQSHTDTLYSYSKSSSSDDFNALPKRLKSVSDWTNGLKPGAAGESSDHAWENGHYETEGHINDSSSVSLKPLPYTPNKALMGSDCPNWREHCKPLGNVDPSSLGLPVQFGSASKYRLKRRSDCAWEVQRNGTGDSKPQTTILKGLKGRRSDPGGGFQASTDTATTARRERWLTSFKHRSGGYPLPFIDTHCHIDFLYSRLGESSSTPFHKFREENHRFFPTNYGGCVAVFCNPKTFVYPNPRNEVLKMCEQEDDVWLAIGCHPKNAEEFYDCHLYGLRMALQSPKVVALGEIGLDYSGHFYKHAETQKRVFIQQLNLALDLQLPIVIHCREADDDCLNILQQIVPRDHKIHAHCFTRSLAVAQRWMDAFTNLWLGFTPLISYKSAVDVIESSTHVPLERILLETDAPYFVPGSLRDANVQYSYPGFALCTAETMALNRGIPVSEVLKACRKNTKDMYGI</sequence>
<evidence type="ECO:0000313" key="5">
    <source>
        <dbReference type="Proteomes" id="UP000762676"/>
    </source>
</evidence>
<name>A0AAV4EEE1_9GAST</name>
<feature type="region of interest" description="Disordered" evidence="3">
    <location>
        <begin position="1081"/>
        <end position="1117"/>
    </location>
</feature>
<feature type="compositionally biased region" description="Basic residues" evidence="3">
    <location>
        <begin position="278"/>
        <end position="287"/>
    </location>
</feature>
<keyword evidence="5" id="KW-1185">Reference proteome</keyword>
<organism evidence="4 5">
    <name type="scientific">Elysia marginata</name>
    <dbReference type="NCBI Taxonomy" id="1093978"/>
    <lineage>
        <taxon>Eukaryota</taxon>
        <taxon>Metazoa</taxon>
        <taxon>Spiralia</taxon>
        <taxon>Lophotrochozoa</taxon>
        <taxon>Mollusca</taxon>
        <taxon>Gastropoda</taxon>
        <taxon>Heterobranchia</taxon>
        <taxon>Euthyneura</taxon>
        <taxon>Panpulmonata</taxon>
        <taxon>Sacoglossa</taxon>
        <taxon>Placobranchoidea</taxon>
        <taxon>Plakobranchidae</taxon>
        <taxon>Elysia</taxon>
    </lineage>
</organism>
<evidence type="ECO:0000256" key="1">
    <source>
        <dbReference type="ARBA" id="ARBA00009275"/>
    </source>
</evidence>
<feature type="compositionally biased region" description="Polar residues" evidence="3">
    <location>
        <begin position="104"/>
        <end position="120"/>
    </location>
</feature>
<dbReference type="EMBL" id="BMAT01007185">
    <property type="protein sequence ID" value="GFR59323.1"/>
    <property type="molecule type" value="Genomic_DNA"/>
</dbReference>
<evidence type="ECO:0000256" key="2">
    <source>
        <dbReference type="ARBA" id="ARBA00022801"/>
    </source>
</evidence>
<feature type="region of interest" description="Disordered" evidence="3">
    <location>
        <begin position="485"/>
        <end position="504"/>
    </location>
</feature>
<feature type="compositionally biased region" description="Polar residues" evidence="3">
    <location>
        <begin position="1046"/>
        <end position="1055"/>
    </location>
</feature>
<comment type="similarity">
    <text evidence="1">Belongs to the metallo-dependent hydrolases superfamily. TatD-type hydrolase family.</text>
</comment>
<feature type="compositionally biased region" description="Basic and acidic residues" evidence="3">
    <location>
        <begin position="76"/>
        <end position="86"/>
    </location>
</feature>
<evidence type="ECO:0000256" key="3">
    <source>
        <dbReference type="SAM" id="MobiDB-lite"/>
    </source>
</evidence>
<feature type="region of interest" description="Disordered" evidence="3">
    <location>
        <begin position="104"/>
        <end position="184"/>
    </location>
</feature>
<proteinExistence type="inferred from homology"/>
<keyword evidence="2" id="KW-0378">Hydrolase</keyword>
<dbReference type="InterPro" id="IPR001130">
    <property type="entry name" value="TatD-like"/>
</dbReference>
<dbReference type="Proteomes" id="UP000762676">
    <property type="component" value="Unassembled WGS sequence"/>
</dbReference>
<dbReference type="InterPro" id="IPR018228">
    <property type="entry name" value="DNase_TatD-rel_CS"/>
</dbReference>
<feature type="compositionally biased region" description="Basic and acidic residues" evidence="3">
    <location>
        <begin position="16"/>
        <end position="28"/>
    </location>
</feature>
<dbReference type="PROSITE" id="PS01137">
    <property type="entry name" value="TATD_1"/>
    <property type="match status" value="1"/>
</dbReference>
<feature type="compositionally biased region" description="Polar residues" evidence="3">
    <location>
        <begin position="541"/>
        <end position="557"/>
    </location>
</feature>
<dbReference type="Gene3D" id="3.20.20.140">
    <property type="entry name" value="Metal-dependent hydrolases"/>
    <property type="match status" value="1"/>
</dbReference>
<dbReference type="Pfam" id="PF01026">
    <property type="entry name" value="TatD_DNase"/>
    <property type="match status" value="1"/>
</dbReference>
<protein>
    <submittedName>
        <fullName evidence="4">3'-5' ssDNA/RNA exonuclease TatD</fullName>
    </submittedName>
</protein>
<keyword evidence="4" id="KW-0540">Nuclease</keyword>
<comment type="caution">
    <text evidence="4">The sequence shown here is derived from an EMBL/GenBank/DDBJ whole genome shotgun (WGS) entry which is preliminary data.</text>
</comment>
<gene>
    <name evidence="4" type="ORF">ElyMa_003502800</name>
</gene>
<dbReference type="InterPro" id="IPR032466">
    <property type="entry name" value="Metal_Hydrolase"/>
</dbReference>
<feature type="compositionally biased region" description="Polar residues" evidence="3">
    <location>
        <begin position="243"/>
        <end position="255"/>
    </location>
</feature>
<feature type="region of interest" description="Disordered" evidence="3">
    <location>
        <begin position="231"/>
        <end position="370"/>
    </location>
</feature>
<reference evidence="4 5" key="1">
    <citation type="journal article" date="2021" name="Elife">
        <title>Chloroplast acquisition without the gene transfer in kleptoplastic sea slugs, Plakobranchus ocellatus.</title>
        <authorList>
            <person name="Maeda T."/>
            <person name="Takahashi S."/>
            <person name="Yoshida T."/>
            <person name="Shimamura S."/>
            <person name="Takaki Y."/>
            <person name="Nagai Y."/>
            <person name="Toyoda A."/>
            <person name="Suzuki Y."/>
            <person name="Arimoto A."/>
            <person name="Ishii H."/>
            <person name="Satoh N."/>
            <person name="Nishiyama T."/>
            <person name="Hasebe M."/>
            <person name="Maruyama T."/>
            <person name="Minagawa J."/>
            <person name="Obokata J."/>
            <person name="Shigenobu S."/>
        </authorList>
    </citation>
    <scope>NUCLEOTIDE SEQUENCE [LARGE SCALE GENOMIC DNA]</scope>
</reference>
<evidence type="ECO:0000313" key="4">
    <source>
        <dbReference type="EMBL" id="GFR59323.1"/>
    </source>
</evidence>
<feature type="compositionally biased region" description="Basic residues" evidence="3">
    <location>
        <begin position="301"/>
        <end position="312"/>
    </location>
</feature>